<dbReference type="InterPro" id="IPR005674">
    <property type="entry name" value="CocE/Ser_esterase"/>
</dbReference>
<dbReference type="InterPro" id="IPR008979">
    <property type="entry name" value="Galactose-bd-like_sf"/>
</dbReference>
<dbReference type="InterPro" id="IPR029058">
    <property type="entry name" value="AB_hydrolase_fold"/>
</dbReference>
<dbReference type="SUPFAM" id="SSF49785">
    <property type="entry name" value="Galactose-binding domain-like"/>
    <property type="match status" value="1"/>
</dbReference>
<dbReference type="InterPro" id="IPR000383">
    <property type="entry name" value="Xaa-Pro-like_dom"/>
</dbReference>
<organism evidence="4">
    <name type="scientific">freshwater metagenome</name>
    <dbReference type="NCBI Taxonomy" id="449393"/>
    <lineage>
        <taxon>unclassified sequences</taxon>
        <taxon>metagenomes</taxon>
        <taxon>ecological metagenomes</taxon>
    </lineage>
</organism>
<dbReference type="Gene3D" id="2.60.120.260">
    <property type="entry name" value="Galactose-binding domain-like"/>
    <property type="match status" value="1"/>
</dbReference>
<reference evidence="4" key="1">
    <citation type="submission" date="2020-05" db="EMBL/GenBank/DDBJ databases">
        <authorList>
            <person name="Chiriac C."/>
            <person name="Salcher M."/>
            <person name="Ghai R."/>
            <person name="Kavagutti S V."/>
        </authorList>
    </citation>
    <scope>NUCLEOTIDE SEQUENCE</scope>
</reference>
<feature type="compositionally biased region" description="Low complexity" evidence="2">
    <location>
        <begin position="542"/>
        <end position="551"/>
    </location>
</feature>
<dbReference type="EMBL" id="CAFBLT010000001">
    <property type="protein sequence ID" value="CAB4876565.1"/>
    <property type="molecule type" value="Genomic_DNA"/>
</dbReference>
<evidence type="ECO:0000259" key="3">
    <source>
        <dbReference type="SMART" id="SM00939"/>
    </source>
</evidence>
<dbReference type="Pfam" id="PF08530">
    <property type="entry name" value="PepX_C"/>
    <property type="match status" value="1"/>
</dbReference>
<evidence type="ECO:0000313" key="4">
    <source>
        <dbReference type="EMBL" id="CAB4876565.1"/>
    </source>
</evidence>
<dbReference type="GO" id="GO:0008239">
    <property type="term" value="F:dipeptidyl-peptidase activity"/>
    <property type="evidence" value="ECO:0007669"/>
    <property type="project" value="InterPro"/>
</dbReference>
<dbReference type="SUPFAM" id="SSF53474">
    <property type="entry name" value="alpha/beta-Hydrolases"/>
    <property type="match status" value="1"/>
</dbReference>
<dbReference type="NCBIfam" id="TIGR00976">
    <property type="entry name" value="CocE_NonD"/>
    <property type="match status" value="1"/>
</dbReference>
<dbReference type="Gene3D" id="3.40.50.1820">
    <property type="entry name" value="alpha/beta hydrolase"/>
    <property type="match status" value="1"/>
</dbReference>
<gene>
    <name evidence="4" type="ORF">UFOPK3427_01168</name>
    <name evidence="5" type="ORF">UFOPK4112_00973</name>
</gene>
<protein>
    <submittedName>
        <fullName evidence="4">Unannotated protein</fullName>
    </submittedName>
</protein>
<keyword evidence="1" id="KW-0378">Hydrolase</keyword>
<proteinExistence type="predicted"/>
<evidence type="ECO:0000256" key="1">
    <source>
        <dbReference type="ARBA" id="ARBA00022801"/>
    </source>
</evidence>
<dbReference type="AlphaFoldDB" id="A0A6J7E5M9"/>
<evidence type="ECO:0000256" key="2">
    <source>
        <dbReference type="SAM" id="MobiDB-lite"/>
    </source>
</evidence>
<evidence type="ECO:0000313" key="5">
    <source>
        <dbReference type="EMBL" id="CAB5021954.1"/>
    </source>
</evidence>
<accession>A0A6J7E5M9</accession>
<dbReference type="Pfam" id="PF02129">
    <property type="entry name" value="Peptidase_S15"/>
    <property type="match status" value="1"/>
</dbReference>
<feature type="region of interest" description="Disordered" evidence="2">
    <location>
        <begin position="542"/>
        <end position="563"/>
    </location>
</feature>
<feature type="domain" description="Xaa-Pro dipeptidyl-peptidase C-terminal" evidence="3">
    <location>
        <begin position="496"/>
        <end position="735"/>
    </location>
</feature>
<dbReference type="EMBL" id="CAFBPM010000008">
    <property type="protein sequence ID" value="CAB5021954.1"/>
    <property type="molecule type" value="Genomic_DNA"/>
</dbReference>
<sequence>MKIMTRSIGVLLSLMMSLAMVVVVPLSASAASSSASFHAHGSVGEAYVIGVHPGDTMVLSNGSGNKVGAGVADNLGSLVIRNVAPGSGYVFRDVTSKQSSSPFTVLAPGSIPPKSLYNQTLHVGLNYVTMRDGVQLAMTVRLPLGKTSLSQGPFPTVMEYSGYNTAAPHSLMNVLLSGGDSKDPLLPSSSTVIGAVVAPLLGFASVSVQIRGTGCSGGAFDLFGYPTDYDGYDAIQTIGGQSWALHHKVAMVGISYSGISQFEVAGTNPPDLAAITPLSPTDDLFSTGYPGGIYNNGFAKSWIAERISDAKPATAAGGGQPWAAAEIQAEAQRGQSSCLNNQVLHGQSEALSSVVGPGLSRNPALFDRRSPVKWASKVTVPVFLVGALQDEQTGPQWPALIAALNKNPNAFATMLNGGHIDSLGPGTITRWLEFLDIYLKEQVPKPSPTLTALAPTLYSSFTDGAKVMPIPPIRFTGAKNVKEAQADFVAQNPKVRVFFDYGGTDLGPGSLQPSYEAAFTSWPPKGTLLHYYLAPKGSLSSTKPTSTTTNTFHPDPAVRPATTLSSSDNAWAAQPPFNWTPVPSTNGLAYQSQVLTKDITIVGPASLDLKLSSTAKATELQVSVTEVRPTTNQEEYVTSGFLNTSNRTLLPSSTPLWPQPTYLKQDLRALPAGKPVMVRVPVNPIAHTFRAGTALRIVISAPGGDRPSWAFARTATNGSVTNTVTLGGVIPSQFVINKVSNVTVMALPTCGSLRGEPCRVYQTLGNQ</sequence>
<dbReference type="InterPro" id="IPR013736">
    <property type="entry name" value="Xaa-Pro_dipept_C"/>
</dbReference>
<dbReference type="SMART" id="SM00939">
    <property type="entry name" value="PepX_C"/>
    <property type="match status" value="1"/>
</dbReference>
<name>A0A6J7E5M9_9ZZZZ</name>